<sequence>MSKRFKIVEESLTGVSVYIDQKTGVEYGGYGSTLTPLRNPDGSLFVDKDAIDDDYEDKN</sequence>
<proteinExistence type="predicted"/>
<gene>
    <name evidence="2" type="ORF">FD06_GL001071</name>
</gene>
<reference evidence="2 3" key="1">
    <citation type="journal article" date="2015" name="Genome Announc.">
        <title>Expanding the biotechnology potential of lactobacilli through comparative genomics of 213 strains and associated genera.</title>
        <authorList>
            <person name="Sun Z."/>
            <person name="Harris H.M."/>
            <person name="McCann A."/>
            <person name="Guo C."/>
            <person name="Argimon S."/>
            <person name="Zhang W."/>
            <person name="Yang X."/>
            <person name="Jeffery I.B."/>
            <person name="Cooney J.C."/>
            <person name="Kagawa T.F."/>
            <person name="Liu W."/>
            <person name="Song Y."/>
            <person name="Salvetti E."/>
            <person name="Wrobel A."/>
            <person name="Rasinkangas P."/>
            <person name="Parkhill J."/>
            <person name="Rea M.C."/>
            <person name="O'Sullivan O."/>
            <person name="Ritari J."/>
            <person name="Douillard F.P."/>
            <person name="Paul Ross R."/>
            <person name="Yang R."/>
            <person name="Briner A.E."/>
            <person name="Felis G.E."/>
            <person name="de Vos W.M."/>
            <person name="Barrangou R."/>
            <person name="Klaenhammer T.R."/>
            <person name="Caufield P.W."/>
            <person name="Cui Y."/>
            <person name="Zhang H."/>
            <person name="O'Toole P.W."/>
        </authorList>
    </citation>
    <scope>NUCLEOTIDE SEQUENCE [LARGE SCALE GENOMIC DNA]</scope>
    <source>
        <strain evidence="2 3">DSM 23829</strain>
    </source>
</reference>
<evidence type="ECO:0000313" key="2">
    <source>
        <dbReference type="EMBL" id="KRM69583.1"/>
    </source>
</evidence>
<evidence type="ECO:0000313" key="3">
    <source>
        <dbReference type="Proteomes" id="UP000052012"/>
    </source>
</evidence>
<feature type="domain" description="DUF6440" evidence="1">
    <location>
        <begin position="4"/>
        <end position="46"/>
    </location>
</feature>
<dbReference type="OrthoDB" id="2299937at2"/>
<keyword evidence="3" id="KW-1185">Reference proteome</keyword>
<dbReference type="Pfam" id="PF20037">
    <property type="entry name" value="DUF6440"/>
    <property type="match status" value="1"/>
</dbReference>
<accession>A0A0R2ASD0</accession>
<dbReference type="STRING" id="1423781.FD06_GL001071"/>
<organism evidence="2 3">
    <name type="scientific">Apilactobacillus ozensis DSM 23829 = JCM 17196</name>
    <dbReference type="NCBI Taxonomy" id="1423781"/>
    <lineage>
        <taxon>Bacteria</taxon>
        <taxon>Bacillati</taxon>
        <taxon>Bacillota</taxon>
        <taxon>Bacilli</taxon>
        <taxon>Lactobacillales</taxon>
        <taxon>Lactobacillaceae</taxon>
        <taxon>Apilactobacillus</taxon>
    </lineage>
</organism>
<evidence type="ECO:0000259" key="1">
    <source>
        <dbReference type="Pfam" id="PF20037"/>
    </source>
</evidence>
<dbReference type="AlphaFoldDB" id="A0A0R2ASD0"/>
<name>A0A0R2ASD0_9LACO</name>
<dbReference type="RefSeq" id="WP_054657861.1">
    <property type="nucleotide sequence ID" value="NZ_AYYQ01000003.1"/>
</dbReference>
<dbReference type="PATRIC" id="fig|1423781.4.peg.1111"/>
<dbReference type="InterPro" id="IPR045515">
    <property type="entry name" value="DUF6440"/>
</dbReference>
<dbReference type="EMBL" id="AYYQ01000003">
    <property type="protein sequence ID" value="KRM69583.1"/>
    <property type="molecule type" value="Genomic_DNA"/>
</dbReference>
<dbReference type="Proteomes" id="UP000052012">
    <property type="component" value="Unassembled WGS sequence"/>
</dbReference>
<protein>
    <recommendedName>
        <fullName evidence="1">DUF6440 domain-containing protein</fullName>
    </recommendedName>
</protein>
<comment type="caution">
    <text evidence="2">The sequence shown here is derived from an EMBL/GenBank/DDBJ whole genome shotgun (WGS) entry which is preliminary data.</text>
</comment>